<protein>
    <submittedName>
        <fullName evidence="1">Uncharacterized protein</fullName>
    </submittedName>
</protein>
<evidence type="ECO:0000313" key="2">
    <source>
        <dbReference type="Proteomes" id="UP000887116"/>
    </source>
</evidence>
<accession>A0A8X6GJ92</accession>
<dbReference type="AlphaFoldDB" id="A0A8X6GJ92"/>
<keyword evidence="2" id="KW-1185">Reference proteome</keyword>
<organism evidence="1 2">
    <name type="scientific">Trichonephila clavata</name>
    <name type="common">Joro spider</name>
    <name type="synonym">Nephila clavata</name>
    <dbReference type="NCBI Taxonomy" id="2740835"/>
    <lineage>
        <taxon>Eukaryota</taxon>
        <taxon>Metazoa</taxon>
        <taxon>Ecdysozoa</taxon>
        <taxon>Arthropoda</taxon>
        <taxon>Chelicerata</taxon>
        <taxon>Arachnida</taxon>
        <taxon>Araneae</taxon>
        <taxon>Araneomorphae</taxon>
        <taxon>Entelegynae</taxon>
        <taxon>Araneoidea</taxon>
        <taxon>Nephilidae</taxon>
        <taxon>Trichonephila</taxon>
    </lineage>
</organism>
<evidence type="ECO:0000313" key="1">
    <source>
        <dbReference type="EMBL" id="GFR05218.1"/>
    </source>
</evidence>
<proteinExistence type="predicted"/>
<sequence>MIEIFHRSKLNQFLGDHEKQKSGSNKTETQFTLRGVCWAFWESCFLDVFSLCEETSPGPQRKSPVSSPCGFFSLGTLQGVSVQTSPYNPARTK</sequence>
<reference evidence="1" key="1">
    <citation type="submission" date="2020-07" db="EMBL/GenBank/DDBJ databases">
        <title>Multicomponent nature underlies the extraordinary mechanical properties of spider dragline silk.</title>
        <authorList>
            <person name="Kono N."/>
            <person name="Nakamura H."/>
            <person name="Mori M."/>
            <person name="Yoshida Y."/>
            <person name="Ohtoshi R."/>
            <person name="Malay A.D."/>
            <person name="Moran D.A.P."/>
            <person name="Tomita M."/>
            <person name="Numata K."/>
            <person name="Arakawa K."/>
        </authorList>
    </citation>
    <scope>NUCLEOTIDE SEQUENCE</scope>
</reference>
<comment type="caution">
    <text evidence="1">The sequence shown here is derived from an EMBL/GenBank/DDBJ whole genome shotgun (WGS) entry which is preliminary data.</text>
</comment>
<dbReference type="Proteomes" id="UP000887116">
    <property type="component" value="Unassembled WGS sequence"/>
</dbReference>
<name>A0A8X6GJ92_TRICU</name>
<gene>
    <name evidence="1" type="ORF">TNCT_661631</name>
</gene>
<dbReference type="EMBL" id="BMAO01005986">
    <property type="protein sequence ID" value="GFR05218.1"/>
    <property type="molecule type" value="Genomic_DNA"/>
</dbReference>